<dbReference type="SUPFAM" id="SSF46689">
    <property type="entry name" value="Homeodomain-like"/>
    <property type="match status" value="1"/>
</dbReference>
<reference evidence="9 10" key="1">
    <citation type="submission" date="2021-02" db="EMBL/GenBank/DDBJ databases">
        <title>Plant Genome Project.</title>
        <authorList>
            <person name="Zhang R.-G."/>
        </authorList>
    </citation>
    <scope>NUCLEOTIDE SEQUENCE [LARGE SCALE GENOMIC DNA]</scope>
    <source>
        <tissue evidence="9">Leaves</tissue>
    </source>
</reference>
<name>A0ABQ8HG66_9ROSI</name>
<evidence type="ECO:0000256" key="7">
    <source>
        <dbReference type="SAM" id="MobiDB-lite"/>
    </source>
</evidence>
<keyword evidence="3" id="KW-0805">Transcription regulation</keyword>
<dbReference type="PANTHER" id="PTHR43874">
    <property type="entry name" value="TWO-COMPONENT RESPONSE REGULATOR"/>
    <property type="match status" value="1"/>
</dbReference>
<dbReference type="PANTHER" id="PTHR43874:SF19">
    <property type="entry name" value="RESPONSE REGULATOR 23-RELATED"/>
    <property type="match status" value="1"/>
</dbReference>
<evidence type="ECO:0000256" key="2">
    <source>
        <dbReference type="ARBA" id="ARBA00023012"/>
    </source>
</evidence>
<organism evidence="9 10">
    <name type="scientific">Xanthoceras sorbifolium</name>
    <dbReference type="NCBI Taxonomy" id="99658"/>
    <lineage>
        <taxon>Eukaryota</taxon>
        <taxon>Viridiplantae</taxon>
        <taxon>Streptophyta</taxon>
        <taxon>Embryophyta</taxon>
        <taxon>Tracheophyta</taxon>
        <taxon>Spermatophyta</taxon>
        <taxon>Magnoliopsida</taxon>
        <taxon>eudicotyledons</taxon>
        <taxon>Gunneridae</taxon>
        <taxon>Pentapetalae</taxon>
        <taxon>rosids</taxon>
        <taxon>malvids</taxon>
        <taxon>Sapindales</taxon>
        <taxon>Sapindaceae</taxon>
        <taxon>Xanthoceroideae</taxon>
        <taxon>Xanthoceras</taxon>
    </lineage>
</organism>
<feature type="modified residue" description="4-aspartylphosphate" evidence="6">
    <location>
        <position position="60"/>
    </location>
</feature>
<gene>
    <name evidence="9" type="ORF">JRO89_XS11G0184000</name>
</gene>
<accession>A0ABQ8HG66</accession>
<keyword evidence="4" id="KW-0804">Transcription</keyword>
<protein>
    <recommendedName>
        <fullName evidence="8">Response regulatory domain-containing protein</fullName>
    </recommendedName>
</protein>
<evidence type="ECO:0000259" key="8">
    <source>
        <dbReference type="PROSITE" id="PS50110"/>
    </source>
</evidence>
<dbReference type="SUPFAM" id="SSF52172">
    <property type="entry name" value="CheY-like"/>
    <property type="match status" value="1"/>
</dbReference>
<dbReference type="NCBIfam" id="TIGR01557">
    <property type="entry name" value="myb_SHAQKYF"/>
    <property type="match status" value="1"/>
</dbReference>
<keyword evidence="10" id="KW-1185">Reference proteome</keyword>
<dbReference type="InterPro" id="IPR006447">
    <property type="entry name" value="Myb_dom_plants"/>
</dbReference>
<evidence type="ECO:0000256" key="5">
    <source>
        <dbReference type="ARBA" id="ARBA00023242"/>
    </source>
</evidence>
<keyword evidence="6" id="KW-0597">Phosphoprotein</keyword>
<dbReference type="EMBL" id="JAFEMO010000011">
    <property type="protein sequence ID" value="KAH7557578.1"/>
    <property type="molecule type" value="Genomic_DNA"/>
</dbReference>
<feature type="domain" description="Response regulatory" evidence="8">
    <location>
        <begin position="11"/>
        <end position="124"/>
    </location>
</feature>
<keyword evidence="2" id="KW-0902">Two-component regulatory system</keyword>
<dbReference type="InterPro" id="IPR011006">
    <property type="entry name" value="CheY-like_superfamily"/>
</dbReference>
<dbReference type="Proteomes" id="UP000827721">
    <property type="component" value="Unassembled WGS sequence"/>
</dbReference>
<evidence type="ECO:0000313" key="10">
    <source>
        <dbReference type="Proteomes" id="UP000827721"/>
    </source>
</evidence>
<dbReference type="InterPro" id="IPR045279">
    <property type="entry name" value="ARR-like"/>
</dbReference>
<evidence type="ECO:0000256" key="1">
    <source>
        <dbReference type="ARBA" id="ARBA00004123"/>
    </source>
</evidence>
<comment type="caution">
    <text evidence="9">The sequence shown here is derived from an EMBL/GenBank/DDBJ whole genome shotgun (WGS) entry which is preliminary data.</text>
</comment>
<dbReference type="InterPro" id="IPR001789">
    <property type="entry name" value="Sig_transdc_resp-reg_receiver"/>
</dbReference>
<evidence type="ECO:0000256" key="4">
    <source>
        <dbReference type="ARBA" id="ARBA00023163"/>
    </source>
</evidence>
<dbReference type="Pfam" id="PF00072">
    <property type="entry name" value="Response_reg"/>
    <property type="match status" value="1"/>
</dbReference>
<evidence type="ECO:0000256" key="3">
    <source>
        <dbReference type="ARBA" id="ARBA00023015"/>
    </source>
</evidence>
<dbReference type="Gene3D" id="1.10.10.60">
    <property type="entry name" value="Homeodomain-like"/>
    <property type="match status" value="1"/>
</dbReference>
<sequence>MPPQISMVRFNILVVDDDYTSLKIVSSMIRSWKYEVTTVNSPFDALATVGTQNIDLVVTDLHMPKMNGIQLQKQIEAEYKLPVMIISSDDNKSLIMKSLSNGAVFYIVKPVNRDDFKDIWQYVVASKKEKFLTIERIGSLQRQGGSLPITGKTYYHDKSNSASSTDEGKHENKKDGKRKSDKKSIKEDVVGENSIAPKKAKVVWTNSLHNRFLLAIRHITLEKAVPKNILAFMNVPELTRENVASHLQKYRIFLKRVAEKGFATAYKNSMSIDRTFQSSFAAGHSSLLFKTSQDAYSQFKELEKQTSTTPFQSDFQLTNFGSMGGSIQARGHKPMLGSTNPFYQQNCTSFGLRPNDIETNISSRGTMSGTNSMQMPSLYRKIATPSVKEFGTFGIWNPSYGTPGKNNESTRTENVSFSNPNSSMKYFKNNNNNYAQIQINNDREFLAMGGQMIINVDGINDVGFSLINGTDQTHGLNVGDSTFGTCLAPGEYSSTGFNHVNQQFPPQVSGVNEQRSTSAVPPMVPQQQFGLSNSEQNDFLFDLMNDNSNIASVFDNIVDPQTLSELTDLLTNEPTNYQLPYQQQDGKGARNPNFASNSSYPAEMNPLTSQSLNDLDFSISLNAEDNSPWNEPSLEQAYLQHLLHSILNFVTK</sequence>
<evidence type="ECO:0000313" key="9">
    <source>
        <dbReference type="EMBL" id="KAH7557578.1"/>
    </source>
</evidence>
<feature type="region of interest" description="Disordered" evidence="7">
    <location>
        <begin position="151"/>
        <end position="186"/>
    </location>
</feature>
<comment type="subcellular location">
    <subcellularLocation>
        <location evidence="1">Nucleus</location>
    </subcellularLocation>
</comment>
<proteinExistence type="predicted"/>
<dbReference type="CDD" id="cd17584">
    <property type="entry name" value="REC_typeB_ARR-like"/>
    <property type="match status" value="1"/>
</dbReference>
<keyword evidence="5" id="KW-0539">Nucleus</keyword>
<dbReference type="Gene3D" id="3.40.50.2300">
    <property type="match status" value="1"/>
</dbReference>
<evidence type="ECO:0000256" key="6">
    <source>
        <dbReference type="PROSITE-ProRule" id="PRU00169"/>
    </source>
</evidence>
<dbReference type="SMART" id="SM00448">
    <property type="entry name" value="REC"/>
    <property type="match status" value="1"/>
</dbReference>
<dbReference type="InterPro" id="IPR009057">
    <property type="entry name" value="Homeodomain-like_sf"/>
</dbReference>
<dbReference type="PROSITE" id="PS50110">
    <property type="entry name" value="RESPONSE_REGULATORY"/>
    <property type="match status" value="1"/>
</dbReference>